<dbReference type="InterPro" id="IPR028889">
    <property type="entry name" value="USP"/>
</dbReference>
<keyword evidence="5" id="KW-0645">Protease</keyword>
<dbReference type="Gene3D" id="3.90.70.10">
    <property type="entry name" value="Cysteine proteinases"/>
    <property type="match status" value="1"/>
</dbReference>
<keyword evidence="6" id="KW-0833">Ubl conjugation pathway</keyword>
<reference evidence="12 13" key="3">
    <citation type="journal article" date="2015" name="Genome Announc.">
        <title>Draft Genome Sequence of the Archiascomycetous Yeast Saitoella complicata.</title>
        <authorList>
            <person name="Yamauchi K."/>
            <person name="Kondo S."/>
            <person name="Hamamoto M."/>
            <person name="Takahashi Y."/>
            <person name="Ogura Y."/>
            <person name="Hayashi T."/>
            <person name="Nishida H."/>
        </authorList>
    </citation>
    <scope>NUCLEOTIDE SEQUENCE [LARGE SCALE GENOMIC DNA]</scope>
    <source>
        <strain evidence="12 13">NRRL Y-17804</strain>
    </source>
</reference>
<evidence type="ECO:0000259" key="11">
    <source>
        <dbReference type="PROSITE" id="PS50235"/>
    </source>
</evidence>
<proteinExistence type="inferred from homology"/>
<evidence type="ECO:0000256" key="6">
    <source>
        <dbReference type="ARBA" id="ARBA00022786"/>
    </source>
</evidence>
<keyword evidence="7" id="KW-0378">Hydrolase</keyword>
<comment type="subcellular location">
    <subcellularLocation>
        <location evidence="2">Nucleus</location>
    </subcellularLocation>
</comment>
<dbReference type="Gene3D" id="3.10.20.90">
    <property type="entry name" value="Phosphatidylinositol 3-kinase Catalytic Subunit, Chain A, domain 1"/>
    <property type="match status" value="2"/>
</dbReference>
<keyword evidence="9" id="KW-0539">Nucleus</keyword>
<dbReference type="PROSITE" id="PS00972">
    <property type="entry name" value="USP_1"/>
    <property type="match status" value="1"/>
</dbReference>
<keyword evidence="13" id="KW-1185">Reference proteome</keyword>
<dbReference type="GO" id="GO:0004843">
    <property type="term" value="F:cysteine-type deubiquitinase activity"/>
    <property type="evidence" value="ECO:0007669"/>
    <property type="project" value="UniProtKB-EC"/>
</dbReference>
<dbReference type="GO" id="GO:0005829">
    <property type="term" value="C:cytosol"/>
    <property type="evidence" value="ECO:0007669"/>
    <property type="project" value="TreeGrafter"/>
</dbReference>
<evidence type="ECO:0000313" key="12">
    <source>
        <dbReference type="EMBL" id="GAO49108.1"/>
    </source>
</evidence>
<reference evidence="12 13" key="1">
    <citation type="journal article" date="2011" name="J. Gen. Appl. Microbiol.">
        <title>Draft genome sequencing of the enigmatic yeast Saitoella complicata.</title>
        <authorList>
            <person name="Nishida H."/>
            <person name="Hamamoto M."/>
            <person name="Sugiyama J."/>
        </authorList>
    </citation>
    <scope>NUCLEOTIDE SEQUENCE [LARGE SCALE GENOMIC DNA]</scope>
    <source>
        <strain evidence="12 13">NRRL Y-17804</strain>
    </source>
</reference>
<dbReference type="Pfam" id="PF14533">
    <property type="entry name" value="USP7_C2"/>
    <property type="match status" value="1"/>
</dbReference>
<dbReference type="SMART" id="SM00061">
    <property type="entry name" value="MATH"/>
    <property type="match status" value="1"/>
</dbReference>
<dbReference type="STRING" id="698492.A0A0E9NH22"/>
<evidence type="ECO:0000259" key="10">
    <source>
        <dbReference type="PROSITE" id="PS50144"/>
    </source>
</evidence>
<dbReference type="EC" id="3.4.19.12" evidence="4"/>
<comment type="caution">
    <text evidence="12">The sequence shown here is derived from an EMBL/GenBank/DDBJ whole genome shotgun (WGS) entry which is preliminary data.</text>
</comment>
<reference evidence="12 13" key="2">
    <citation type="journal article" date="2014" name="J. Gen. Appl. Microbiol.">
        <title>The early diverging ascomycetous budding yeast Saitoella complicata has three histone deacetylases belonging to the Clr6, Hos2, and Rpd3 lineages.</title>
        <authorList>
            <person name="Nishida H."/>
            <person name="Matsumoto T."/>
            <person name="Kondo S."/>
            <person name="Hamamoto M."/>
            <person name="Yoshikawa H."/>
        </authorList>
    </citation>
    <scope>NUCLEOTIDE SEQUENCE [LARGE SCALE GENOMIC DNA]</scope>
    <source>
        <strain evidence="12 13">NRRL Y-17804</strain>
    </source>
</reference>
<dbReference type="PROSITE" id="PS50144">
    <property type="entry name" value="MATH"/>
    <property type="match status" value="1"/>
</dbReference>
<dbReference type="FunFam" id="3.90.70.10:FF:000005">
    <property type="entry name" value="Ubiquitin carboxyl-terminal hydrolase 7"/>
    <property type="match status" value="1"/>
</dbReference>
<dbReference type="EMBL" id="BACD03000020">
    <property type="protein sequence ID" value="GAO49108.1"/>
    <property type="molecule type" value="Genomic_DNA"/>
</dbReference>
<evidence type="ECO:0000256" key="9">
    <source>
        <dbReference type="ARBA" id="ARBA00023242"/>
    </source>
</evidence>
<sequence length="1251" mass="144297">MRRIVGSNTPCNLHQSTTAYASAADRSKSKMPQQQLSQGKLRCRLTTLRGTPWDFSAAGLNTDDVGASRRTVQKEQRKTVRVNDPKSRNCILVYTFPYIRSVYRGSIHAVLDPQWYADLVERERPASVHSAEEPREPIAIEDVETDVSEKKVFMADDPETMFGVTLPKLDQETEAEGYYQWHIKTYRDLEERIEGPVFEVGEHKWKILLFPYGNKSASATDHLSAYVDYVRTPDTPSQNRHACAVFSIVAHNVNDPSVYLSQHARHRFSPQENDWGFTRFVHLRSAFSENWEDKDRPLVENDEIVISAYIRIFKDPTGVLWHNFVDYDSKKETGYVGLKNQGATCYMNSLLQSLYYTNYFRKAVYQIPTENDDPHNSITLALQRIFYQLQTADDAVGTLDLTKSFGWDSMDAFMQHDVQEFNRVLQDNLEGKMKNTKADGALNKLFVGKMKSYIKCVDVDYESSRTEDFWDIQLNVKGMKNLQDSFKDYIQVETLDGDNKYFAEGFGLQDAKKGVIFQSFPPVLHLQLKRFEYDMMRDAMVKINDRHEFPLEIDLEPYLAEDADRSQPHIYKLHGVLVHSGDLHGGHYYALIKPEKESGWFKYDDDRVVRATLKEVLEENFGGEAPPTTNGFGVRAPQFQKANNLKFMNAYMLVYVRECMIDEILAPISEDDTPPHIKEQLEKERIELERRRKEMEERHLYMYARVIHTNQYKNHQGFDMGRLEASFPENDVPADEPITMRILKSMTFREFREQIATENGVAPGLVRFWMMVNRQNKTSRPDVPLPAAAEDMTMDQVREKYFQHRTPDVKFFMEVADPSFVEDGVALWPNEQNDGNMLVFVKEFDTEAQTLKGAWYTYVNRMDKVGDIATAIVSKKGWPSNTQVKLFEEIKPGMIEPIKPKQTYHQAEIQDGDIICFQRTLPEKQLADIQQSSGYISAIEYYDFMLNRVRVMFKPRYTDDAQQKEFSLDLSKKNPYSLVASKVAEHLGVDATHVRFTTSNSQTGQPKSVVKQGPGVTLQSMLQPSYVQNPSTQLFYEVLDVSLTELESKKSLKFHWLSEGVTKEEVVEILVIKNGSLQDAIPLLAEKLKLSEDQASRLRMYQVHNNKLYKTVELSYPVASVPDYISLHVEEMPEEEIHIQPNDRKIPVFSFSKEPSRPHGHPFMFVIKQGETFKETKARLLKRTGFKEKEFGKIKFAVVKQASYSKPTYLEDDDVLSQIADEQDDVLGMDHADKTGRTRFSAFERAFQIKG</sequence>
<organism evidence="12 13">
    <name type="scientific">Saitoella complicata (strain BCRC 22490 / CBS 7301 / JCM 7358 / NBRC 10748 / NRRL Y-17804)</name>
    <dbReference type="NCBI Taxonomy" id="698492"/>
    <lineage>
        <taxon>Eukaryota</taxon>
        <taxon>Fungi</taxon>
        <taxon>Dikarya</taxon>
        <taxon>Ascomycota</taxon>
        <taxon>Taphrinomycotina</taxon>
        <taxon>Taphrinomycotina incertae sedis</taxon>
        <taxon>Saitoella</taxon>
    </lineage>
</organism>
<feature type="domain" description="USP" evidence="11">
    <location>
        <begin position="336"/>
        <end position="658"/>
    </location>
</feature>
<dbReference type="Proteomes" id="UP000033140">
    <property type="component" value="Unassembled WGS sequence"/>
</dbReference>
<dbReference type="PANTHER" id="PTHR24006">
    <property type="entry name" value="UBIQUITIN CARBOXYL-TERMINAL HYDROLASE"/>
    <property type="match status" value="1"/>
</dbReference>
<dbReference type="Pfam" id="PF12436">
    <property type="entry name" value="USP7_ICP0_bdg"/>
    <property type="match status" value="1"/>
</dbReference>
<evidence type="ECO:0000256" key="1">
    <source>
        <dbReference type="ARBA" id="ARBA00000707"/>
    </source>
</evidence>
<evidence type="ECO:0000256" key="5">
    <source>
        <dbReference type="ARBA" id="ARBA00022670"/>
    </source>
</evidence>
<dbReference type="InterPro" id="IPR008974">
    <property type="entry name" value="TRAF-like"/>
</dbReference>
<dbReference type="GO" id="GO:0005634">
    <property type="term" value="C:nucleus"/>
    <property type="evidence" value="ECO:0007669"/>
    <property type="project" value="UniProtKB-SubCell"/>
</dbReference>
<dbReference type="SUPFAM" id="SSF49599">
    <property type="entry name" value="TRAF domain-like"/>
    <property type="match status" value="1"/>
</dbReference>
<dbReference type="SUPFAM" id="SSF54001">
    <property type="entry name" value="Cysteine proteinases"/>
    <property type="match status" value="1"/>
</dbReference>
<dbReference type="InterPro" id="IPR024729">
    <property type="entry name" value="USP7_ICP0-binding_dom"/>
</dbReference>
<dbReference type="InterPro" id="IPR050164">
    <property type="entry name" value="Peptidase_C19"/>
</dbReference>
<dbReference type="CDD" id="cd02659">
    <property type="entry name" value="peptidase_C19C"/>
    <property type="match status" value="1"/>
</dbReference>
<evidence type="ECO:0000256" key="2">
    <source>
        <dbReference type="ARBA" id="ARBA00004123"/>
    </source>
</evidence>
<dbReference type="GO" id="GO:0031647">
    <property type="term" value="P:regulation of protein stability"/>
    <property type="evidence" value="ECO:0007669"/>
    <property type="project" value="TreeGrafter"/>
</dbReference>
<dbReference type="GO" id="GO:0140492">
    <property type="term" value="F:metal-dependent deubiquitinase activity"/>
    <property type="evidence" value="ECO:0007669"/>
    <property type="project" value="UniProtKB-ARBA"/>
</dbReference>
<evidence type="ECO:0000256" key="3">
    <source>
        <dbReference type="ARBA" id="ARBA00009085"/>
    </source>
</evidence>
<accession>A0A0E9NH22</accession>
<dbReference type="GO" id="GO:0016579">
    <property type="term" value="P:protein deubiquitination"/>
    <property type="evidence" value="ECO:0007669"/>
    <property type="project" value="InterPro"/>
</dbReference>
<dbReference type="GO" id="GO:0004175">
    <property type="term" value="F:endopeptidase activity"/>
    <property type="evidence" value="ECO:0007669"/>
    <property type="project" value="UniProtKB-ARBA"/>
</dbReference>
<evidence type="ECO:0000256" key="8">
    <source>
        <dbReference type="ARBA" id="ARBA00022807"/>
    </source>
</evidence>
<dbReference type="InterPro" id="IPR001394">
    <property type="entry name" value="Peptidase_C19_UCH"/>
</dbReference>
<gene>
    <name evidence="12" type="ORF">G7K_3266-t1</name>
</gene>
<dbReference type="AlphaFoldDB" id="A0A0E9NH22"/>
<dbReference type="InterPro" id="IPR029346">
    <property type="entry name" value="USP_C"/>
</dbReference>
<dbReference type="InterPro" id="IPR002083">
    <property type="entry name" value="MATH/TRAF_dom"/>
</dbReference>
<evidence type="ECO:0000256" key="7">
    <source>
        <dbReference type="ARBA" id="ARBA00022801"/>
    </source>
</evidence>
<evidence type="ECO:0000313" key="13">
    <source>
        <dbReference type="Proteomes" id="UP000033140"/>
    </source>
</evidence>
<dbReference type="Pfam" id="PF22486">
    <property type="entry name" value="MATH_2"/>
    <property type="match status" value="1"/>
</dbReference>
<dbReference type="PROSITE" id="PS00973">
    <property type="entry name" value="USP_2"/>
    <property type="match status" value="1"/>
</dbReference>
<dbReference type="InterPro" id="IPR038765">
    <property type="entry name" value="Papain-like_cys_pep_sf"/>
</dbReference>
<keyword evidence="8" id="KW-0788">Thiol protease</keyword>
<dbReference type="InterPro" id="IPR018200">
    <property type="entry name" value="USP_CS"/>
</dbReference>
<name>A0A0E9NH22_SAICN</name>
<dbReference type="PROSITE" id="PS50235">
    <property type="entry name" value="USP_3"/>
    <property type="match status" value="1"/>
</dbReference>
<comment type="similarity">
    <text evidence="3">Belongs to the peptidase C19 family.</text>
</comment>
<dbReference type="OMA" id="HTAHHRF"/>
<dbReference type="GO" id="GO:0006508">
    <property type="term" value="P:proteolysis"/>
    <property type="evidence" value="ECO:0007669"/>
    <property type="project" value="UniProtKB-KW"/>
</dbReference>
<evidence type="ECO:0000256" key="4">
    <source>
        <dbReference type="ARBA" id="ARBA00012759"/>
    </source>
</evidence>
<dbReference type="PANTHER" id="PTHR24006:SF644">
    <property type="entry name" value="UBIQUITIN CARBOXYL-TERMINAL HYDROLASE 7"/>
    <property type="match status" value="1"/>
</dbReference>
<protein>
    <recommendedName>
        <fullName evidence="4">ubiquitinyl hydrolase 1</fullName>
        <ecNumber evidence="4">3.4.19.12</ecNumber>
    </recommendedName>
</protein>
<dbReference type="Gene3D" id="2.60.210.10">
    <property type="entry name" value="Apoptosis, Tumor Necrosis Factor Receptor Associated Protein 2, Chain A"/>
    <property type="match status" value="1"/>
</dbReference>
<feature type="domain" description="MATH" evidence="10">
    <location>
        <begin position="176"/>
        <end position="310"/>
    </location>
</feature>
<dbReference type="Pfam" id="PF00443">
    <property type="entry name" value="UCH"/>
    <property type="match status" value="1"/>
</dbReference>
<comment type="catalytic activity">
    <reaction evidence="1">
        <text>Thiol-dependent hydrolysis of ester, thioester, amide, peptide and isopeptide bonds formed by the C-terminal Gly of ubiquitin (a 76-residue protein attached to proteins as an intracellular targeting signal).</text>
        <dbReference type="EC" id="3.4.19.12"/>
    </reaction>
</comment>